<keyword evidence="4 9" id="KW-0694">RNA-binding</keyword>
<dbReference type="Pfam" id="PF02881">
    <property type="entry name" value="SRP54_N"/>
    <property type="match status" value="1"/>
</dbReference>
<protein>
    <recommendedName>
        <fullName evidence="9">Signal recognition particle protein</fullName>
        <ecNumber evidence="9">3.6.5.4</ecNumber>
    </recommendedName>
    <alternativeName>
        <fullName evidence="9">Fifty-four homolog</fullName>
    </alternativeName>
</protein>
<comment type="subcellular location">
    <subcellularLocation>
        <location evidence="9">Cytoplasm</location>
    </subcellularLocation>
    <text evidence="9">The SRP-RNC complex is targeted to the cytoplasmic membrane.</text>
</comment>
<evidence type="ECO:0000256" key="6">
    <source>
        <dbReference type="ARBA" id="ARBA00023135"/>
    </source>
</evidence>
<dbReference type="InterPro" id="IPR004125">
    <property type="entry name" value="Signal_recog_particle_SRP54_M"/>
</dbReference>
<feature type="binding site" evidence="9">
    <location>
        <begin position="261"/>
        <end position="264"/>
    </location>
    <ligand>
        <name>GTP</name>
        <dbReference type="ChEBI" id="CHEBI:37565"/>
    </ligand>
</feature>
<dbReference type="InterPro" id="IPR022941">
    <property type="entry name" value="SRP54"/>
</dbReference>
<evidence type="ECO:0000256" key="9">
    <source>
        <dbReference type="HAMAP-Rule" id="MF_00306"/>
    </source>
</evidence>
<feature type="binding site" evidence="9">
    <location>
        <begin position="111"/>
        <end position="118"/>
    </location>
    <ligand>
        <name>GTP</name>
        <dbReference type="ChEBI" id="CHEBI:37565"/>
    </ligand>
</feature>
<dbReference type="GO" id="GO:0008312">
    <property type="term" value="F:7S RNA binding"/>
    <property type="evidence" value="ECO:0007669"/>
    <property type="project" value="InterPro"/>
</dbReference>
<evidence type="ECO:0000313" key="11">
    <source>
        <dbReference type="EMBL" id="AIL33157.1"/>
    </source>
</evidence>
<dbReference type="InterPro" id="IPR027417">
    <property type="entry name" value="P-loop_NTPase"/>
</dbReference>
<evidence type="ECO:0000256" key="5">
    <source>
        <dbReference type="ARBA" id="ARBA00023134"/>
    </source>
</evidence>
<dbReference type="Pfam" id="PF00448">
    <property type="entry name" value="SRP54"/>
    <property type="match status" value="1"/>
</dbReference>
<keyword evidence="3 9" id="KW-0378">Hydrolase</keyword>
<dbReference type="GO" id="GO:0003924">
    <property type="term" value="F:GTPase activity"/>
    <property type="evidence" value="ECO:0007669"/>
    <property type="project" value="UniProtKB-UniRule"/>
</dbReference>
<dbReference type="Gene3D" id="1.10.260.30">
    <property type="entry name" value="Signal recognition particle, SRP54 subunit, M-domain"/>
    <property type="match status" value="1"/>
</dbReference>
<evidence type="ECO:0000256" key="7">
    <source>
        <dbReference type="ARBA" id="ARBA00023274"/>
    </source>
</evidence>
<dbReference type="InterPro" id="IPR042101">
    <property type="entry name" value="SRP54_N_sf"/>
</dbReference>
<gene>
    <name evidence="9" type="primary">ffh</name>
    <name evidence="11" type="ORF">IX83_07490</name>
</gene>
<dbReference type="GO" id="GO:0006614">
    <property type="term" value="P:SRP-dependent cotranslational protein targeting to membrane"/>
    <property type="evidence" value="ECO:0007669"/>
    <property type="project" value="InterPro"/>
</dbReference>
<dbReference type="RefSeq" id="WP_038500815.1">
    <property type="nucleotide sequence ID" value="NZ_AFWK01000012.1"/>
</dbReference>
<dbReference type="PANTHER" id="PTHR11564:SF5">
    <property type="entry name" value="SIGNAL RECOGNITION PARTICLE SUBUNIT SRP54"/>
    <property type="match status" value="1"/>
</dbReference>
<name>A0A077DI00_9BURK</name>
<dbReference type="HOGENOM" id="CLU_009301_6_0_4"/>
<keyword evidence="12" id="KW-1185">Reference proteome</keyword>
<dbReference type="Pfam" id="PF02978">
    <property type="entry name" value="SRP_SPB"/>
    <property type="match status" value="1"/>
</dbReference>
<dbReference type="KEGG" id="bpsi:IX83_07490"/>
<dbReference type="InterPro" id="IPR004780">
    <property type="entry name" value="SRP"/>
</dbReference>
<dbReference type="AlphaFoldDB" id="A0A077DI00"/>
<dbReference type="GO" id="GO:0048500">
    <property type="term" value="C:signal recognition particle"/>
    <property type="evidence" value="ECO:0007669"/>
    <property type="project" value="UniProtKB-UniRule"/>
</dbReference>
<keyword evidence="9" id="KW-0963">Cytoplasm</keyword>
<dbReference type="OrthoDB" id="9804720at2"/>
<evidence type="ECO:0000256" key="4">
    <source>
        <dbReference type="ARBA" id="ARBA00022884"/>
    </source>
</evidence>
<dbReference type="PANTHER" id="PTHR11564">
    <property type="entry name" value="SIGNAL RECOGNITION PARTICLE 54K PROTEIN SRP54"/>
    <property type="match status" value="1"/>
</dbReference>
<dbReference type="InterPro" id="IPR036891">
    <property type="entry name" value="Signal_recog_part_SRP54_M_sf"/>
</dbReference>
<dbReference type="Gene3D" id="1.20.120.140">
    <property type="entry name" value="Signal recognition particle SRP54, nucleotide-binding domain"/>
    <property type="match status" value="1"/>
</dbReference>
<evidence type="ECO:0000313" key="12">
    <source>
        <dbReference type="Proteomes" id="UP000028945"/>
    </source>
</evidence>
<keyword evidence="2 9" id="KW-0547">Nucleotide-binding</keyword>
<comment type="subunit">
    <text evidence="9">Part of the signal recognition particle protein translocation system, which is composed of SRP and FtsY. SRP is a ribonucleoprotein composed of Ffh and a 4.5S RNA molecule.</text>
</comment>
<evidence type="ECO:0000259" key="10">
    <source>
        <dbReference type="PROSITE" id="PS00300"/>
    </source>
</evidence>
<evidence type="ECO:0000256" key="3">
    <source>
        <dbReference type="ARBA" id="ARBA00022801"/>
    </source>
</evidence>
<dbReference type="EC" id="3.6.5.4" evidence="9"/>
<feature type="binding site" evidence="9">
    <location>
        <begin position="203"/>
        <end position="207"/>
    </location>
    <ligand>
        <name>GTP</name>
        <dbReference type="ChEBI" id="CHEBI:37565"/>
    </ligand>
</feature>
<dbReference type="SMART" id="SM00382">
    <property type="entry name" value="AAA"/>
    <property type="match status" value="1"/>
</dbReference>
<dbReference type="SMART" id="SM00962">
    <property type="entry name" value="SRP54"/>
    <property type="match status" value="1"/>
</dbReference>
<dbReference type="Proteomes" id="UP000028945">
    <property type="component" value="Chromosome"/>
</dbReference>
<dbReference type="HAMAP" id="MF_00306">
    <property type="entry name" value="SRP54"/>
    <property type="match status" value="1"/>
</dbReference>
<dbReference type="InterPro" id="IPR013822">
    <property type="entry name" value="Signal_recog_particl_SRP54_hlx"/>
</dbReference>
<evidence type="ECO:0000256" key="8">
    <source>
        <dbReference type="ARBA" id="ARBA00048027"/>
    </source>
</evidence>
<dbReference type="EMBL" id="CP009238">
    <property type="protein sequence ID" value="AIL33157.1"/>
    <property type="molecule type" value="Genomic_DNA"/>
</dbReference>
<evidence type="ECO:0000256" key="2">
    <source>
        <dbReference type="ARBA" id="ARBA00022741"/>
    </source>
</evidence>
<proteinExistence type="inferred from homology"/>
<keyword evidence="7 9" id="KW-0687">Ribonucleoprotein</keyword>
<comment type="similarity">
    <text evidence="1 9">Belongs to the GTP-binding SRP family. SRP54 subfamily.</text>
</comment>
<comment type="function">
    <text evidence="9">Involved in targeting and insertion of nascent membrane proteins into the cytoplasmic membrane. Binds to the hydrophobic signal sequence of the ribosome-nascent chain (RNC) as it emerges from the ribosomes. The SRP-RNC complex is then targeted to the cytoplasmic membrane where it interacts with the SRP receptor FtsY. Interaction with FtsY leads to the transfer of the RNC complex to the Sec translocase for insertion into the membrane, the hydrolysis of GTP by both Ffh and FtsY, and the dissociation of the SRP-FtsY complex into the individual components.</text>
</comment>
<comment type="catalytic activity">
    <reaction evidence="8 9">
        <text>GTP + H2O = GDP + phosphate + H(+)</text>
        <dbReference type="Rhea" id="RHEA:19669"/>
        <dbReference type="ChEBI" id="CHEBI:15377"/>
        <dbReference type="ChEBI" id="CHEBI:15378"/>
        <dbReference type="ChEBI" id="CHEBI:37565"/>
        <dbReference type="ChEBI" id="CHEBI:43474"/>
        <dbReference type="ChEBI" id="CHEBI:58189"/>
        <dbReference type="EC" id="3.6.5.4"/>
    </reaction>
</comment>
<dbReference type="Gene3D" id="3.40.50.300">
    <property type="entry name" value="P-loop containing nucleotide triphosphate hydrolases"/>
    <property type="match status" value="1"/>
</dbReference>
<keyword evidence="6 9" id="KW-0733">Signal recognition particle</keyword>
<feature type="domain" description="SRP54-type proteins GTP-binding" evidence="10">
    <location>
        <begin position="282"/>
        <end position="295"/>
    </location>
</feature>
<comment type="domain">
    <text evidence="9">Composed of three domains: the N-terminal N domain, which is responsible for interactions with the ribosome, the central G domain, which binds GTP, and the C-terminal M domain, which binds the RNA and the signal sequence of the RNC.</text>
</comment>
<accession>A0A077DI00</accession>
<organism evidence="11 12">
    <name type="scientific">Basilea psittacipulmonis DSM 24701</name>
    <dbReference type="NCBI Taxonomy" id="1072685"/>
    <lineage>
        <taxon>Bacteria</taxon>
        <taxon>Pseudomonadati</taxon>
        <taxon>Pseudomonadota</taxon>
        <taxon>Betaproteobacteria</taxon>
        <taxon>Burkholderiales</taxon>
        <taxon>Alcaligenaceae</taxon>
        <taxon>Basilea</taxon>
    </lineage>
</organism>
<dbReference type="GO" id="GO:0005525">
    <property type="term" value="F:GTP binding"/>
    <property type="evidence" value="ECO:0007669"/>
    <property type="project" value="UniProtKB-UniRule"/>
</dbReference>
<evidence type="ECO:0000256" key="1">
    <source>
        <dbReference type="ARBA" id="ARBA00005450"/>
    </source>
</evidence>
<dbReference type="CDD" id="cd18539">
    <property type="entry name" value="SRP_G"/>
    <property type="match status" value="1"/>
</dbReference>
<dbReference type="SUPFAM" id="SSF52540">
    <property type="entry name" value="P-loop containing nucleoside triphosphate hydrolases"/>
    <property type="match status" value="1"/>
</dbReference>
<dbReference type="InterPro" id="IPR003593">
    <property type="entry name" value="AAA+_ATPase"/>
</dbReference>
<dbReference type="SMART" id="SM00963">
    <property type="entry name" value="SRP54_N"/>
    <property type="match status" value="1"/>
</dbReference>
<dbReference type="NCBIfam" id="TIGR00959">
    <property type="entry name" value="ffh"/>
    <property type="match status" value="1"/>
</dbReference>
<dbReference type="InterPro" id="IPR000897">
    <property type="entry name" value="SRP54_GTPase_dom"/>
</dbReference>
<dbReference type="PROSITE" id="PS00300">
    <property type="entry name" value="SRP54"/>
    <property type="match status" value="1"/>
</dbReference>
<keyword evidence="5 9" id="KW-0342">GTP-binding</keyword>
<dbReference type="SUPFAM" id="SSF47446">
    <property type="entry name" value="Signal peptide-binding domain"/>
    <property type="match status" value="1"/>
</dbReference>
<dbReference type="STRING" id="1072685.IX83_07490"/>
<sequence length="472" mass="51423">MFDNLSNRFAKITKTLRGQARLTEANTQEMLREVRMALLEADVALPVVRDFIQRVKEKAMGEEVVGSLTPGQALIGVVDRELTQLMGGDLGPFAGELSLATQPPAVILMAGLQGAGKTTTTGKLARILSQGTFKQKGLPATKKKVLLVSTDVYRPAAIDQLKTVAEQVSVDFFPSSPNEKPRDIALSALDYAKKHYYDVLIVDTAGRLGIDEAMMEEIAMLHRELNPVETLFVVDAMLGQDAVNVAKAFSDALPLTGVVLTKLDGDARGGAALSVRQVTGKPLKFVGVSEKLDGLEPFYPDRMAQRILGMGDILSLVEEAQRNIDLKEAEKLAKKVKAGDKFDLNDFRDQLAQVKKMGDMGSLLEKLPGGLAQMAGKVNAEDAQKQMRRTEGILNSMTHLERSKPELIKASRKRRIAAGAGVPVQEVNKLLKQFEQMQSVMKQFKKGGMGKIMRAMGGMSALKNMAGFGRRK</sequence>
<reference evidence="11 12" key="1">
    <citation type="journal article" date="2014" name="BMC Genomics">
        <title>A genomic perspective on a new bacterial genus and species from the Alcaligenaceae family, Basilea psittacipulmonis.</title>
        <authorList>
            <person name="Whiteson K.L."/>
            <person name="Hernandez D."/>
            <person name="Lazarevic V."/>
            <person name="Gaia N."/>
            <person name="Farinelli L."/>
            <person name="Francois P."/>
            <person name="Pilo P."/>
            <person name="Frey J."/>
            <person name="Schrenzel J."/>
        </authorList>
    </citation>
    <scope>NUCLEOTIDE SEQUENCE [LARGE SCALE GENOMIC DNA]</scope>
    <source>
        <strain evidence="11 12">DSM 24701</strain>
    </source>
</reference>
<dbReference type="eggNOG" id="COG0541">
    <property type="taxonomic scope" value="Bacteria"/>
</dbReference>